<dbReference type="EMBL" id="JACBZS010000001">
    <property type="protein sequence ID" value="NYI71214.1"/>
    <property type="molecule type" value="Genomic_DNA"/>
</dbReference>
<dbReference type="InterPro" id="IPR059106">
    <property type="entry name" value="WHD_MalT"/>
</dbReference>
<dbReference type="Gene3D" id="1.25.40.10">
    <property type="entry name" value="Tetratricopeptide repeat domain"/>
    <property type="match status" value="1"/>
</dbReference>
<evidence type="ECO:0000313" key="5">
    <source>
        <dbReference type="EMBL" id="NYI71214.1"/>
    </source>
</evidence>
<dbReference type="InterPro" id="IPR011990">
    <property type="entry name" value="TPR-like_helical_dom_sf"/>
</dbReference>
<evidence type="ECO:0000259" key="4">
    <source>
        <dbReference type="PROSITE" id="PS50043"/>
    </source>
</evidence>
<dbReference type="PROSITE" id="PS50043">
    <property type="entry name" value="HTH_LUXR_2"/>
    <property type="match status" value="1"/>
</dbReference>
<dbReference type="CDD" id="cd06170">
    <property type="entry name" value="LuxR_C_like"/>
    <property type="match status" value="1"/>
</dbReference>
<keyword evidence="1" id="KW-0805">Transcription regulation</keyword>
<keyword evidence="6" id="KW-1185">Reference proteome</keyword>
<sequence length="769" mass="83345">MTQTSARTRLNETLDAAGSRQLIMVIAPAAFGKTAMIEGWLAARPEVAERVVRWERGAELRAGAAAVGNGDRPPPLVVADGTIGPDPDEIAGLIAAVADGGGQLLIALRGRPQLDLGTLVVRNDAIEIGAGELALTLAEAGELLRGPNPEIADEAVAGLWAHTFGWPGLLGIVRGHRHWDSRSQLHALFDDFVHSEVLAGLPADVDRTLTAVCTLDEVSPDVARAFTEDPAAFAILSTLPRHGVPITIEASGALRVAPVVLAALRRRLAAEEPERLAELQRRSARRLAKLRRPEAAVGMAIDAGEHELAADLMRSASVRQLYRLGAEHSPMLERLEGSGVMSAGEATLLRSLVLARRRPVDPDALRRTIERHGVDAAWEPLLVALRWLLLRRTGYGDDGSTVELEDQTTRLLREEGIRPEHLAFLQLEYGAFLTAVGRLRAARGMLRLAVTTARLESLPWAVVRATASLAWVDAVRFGSNAARVTAERAEQAAGADPVLRELLAPAHGARALLAIDRLDATEARHWLARAERLELREDPANRAHIAGWVEMIDGRLDTALTLIDEARTAGLGRATAYQRARLAMTALLAAAGAGDLDRADRELETLRELDPEPEAMSVDGLAAGLLMLRGEVEQAHAIFLRAAEIAAPAKDKLALWLLSALVQSADAMQDYRLAVDTFDRAQQLAEQLGLEAAPGRHRAVTSFTHRIRLTPAETHVLANLADGETLTRAAERLFISPNTLKTHLKRIYRKLDVTGRDEAVRRARLMRLI</sequence>
<keyword evidence="3" id="KW-0804">Transcription</keyword>
<dbReference type="Pfam" id="PF00196">
    <property type="entry name" value="GerE"/>
    <property type="match status" value="1"/>
</dbReference>
<dbReference type="PANTHER" id="PTHR44688">
    <property type="entry name" value="DNA-BINDING TRANSCRIPTIONAL ACTIVATOR DEVR_DOSR"/>
    <property type="match status" value="1"/>
</dbReference>
<dbReference type="SUPFAM" id="SSF48452">
    <property type="entry name" value="TPR-like"/>
    <property type="match status" value="1"/>
</dbReference>
<name>A0A7Z0D9G6_9ACTN</name>
<dbReference type="AlphaFoldDB" id="A0A7Z0D9G6"/>
<dbReference type="InterPro" id="IPR036388">
    <property type="entry name" value="WH-like_DNA-bd_sf"/>
</dbReference>
<proteinExistence type="predicted"/>
<evidence type="ECO:0000313" key="6">
    <source>
        <dbReference type="Proteomes" id="UP000527616"/>
    </source>
</evidence>
<feature type="domain" description="HTH luxR-type" evidence="4">
    <location>
        <begin position="702"/>
        <end position="767"/>
    </location>
</feature>
<organism evidence="5 6">
    <name type="scientific">Naumannella cuiyingiana</name>
    <dbReference type="NCBI Taxonomy" id="1347891"/>
    <lineage>
        <taxon>Bacteria</taxon>
        <taxon>Bacillati</taxon>
        <taxon>Actinomycetota</taxon>
        <taxon>Actinomycetes</taxon>
        <taxon>Propionibacteriales</taxon>
        <taxon>Propionibacteriaceae</taxon>
        <taxon>Naumannella</taxon>
    </lineage>
</organism>
<dbReference type="RefSeq" id="WP_179445067.1">
    <property type="nucleotide sequence ID" value="NZ_JACBZS010000001.1"/>
</dbReference>
<accession>A0A7Z0D9G6</accession>
<protein>
    <submittedName>
        <fullName evidence="5">LuxR family maltose regulon positive regulatory protein</fullName>
    </submittedName>
</protein>
<keyword evidence="2" id="KW-0238">DNA-binding</keyword>
<evidence type="ECO:0000256" key="1">
    <source>
        <dbReference type="ARBA" id="ARBA00023015"/>
    </source>
</evidence>
<dbReference type="Pfam" id="PF25873">
    <property type="entry name" value="WHD_MalT"/>
    <property type="match status" value="1"/>
</dbReference>
<dbReference type="InterPro" id="IPR000792">
    <property type="entry name" value="Tscrpt_reg_LuxR_C"/>
</dbReference>
<dbReference type="SUPFAM" id="SSF46894">
    <property type="entry name" value="C-terminal effector domain of the bipartite response regulators"/>
    <property type="match status" value="1"/>
</dbReference>
<dbReference type="PRINTS" id="PR00038">
    <property type="entry name" value="HTHLUXR"/>
</dbReference>
<dbReference type="InterPro" id="IPR016032">
    <property type="entry name" value="Sig_transdc_resp-reg_C-effctor"/>
</dbReference>
<dbReference type="Gene3D" id="1.10.10.10">
    <property type="entry name" value="Winged helix-like DNA-binding domain superfamily/Winged helix DNA-binding domain"/>
    <property type="match status" value="1"/>
</dbReference>
<dbReference type="PANTHER" id="PTHR44688:SF16">
    <property type="entry name" value="DNA-BINDING TRANSCRIPTIONAL ACTIVATOR DEVR_DOSR"/>
    <property type="match status" value="1"/>
</dbReference>
<comment type="caution">
    <text evidence="5">The sequence shown here is derived from an EMBL/GenBank/DDBJ whole genome shotgun (WGS) entry which is preliminary data.</text>
</comment>
<dbReference type="Proteomes" id="UP000527616">
    <property type="component" value="Unassembled WGS sequence"/>
</dbReference>
<gene>
    <name evidence="5" type="ORF">GGQ54_001774</name>
</gene>
<reference evidence="5 6" key="1">
    <citation type="submission" date="2020-07" db="EMBL/GenBank/DDBJ databases">
        <title>Sequencing the genomes of 1000 actinobacteria strains.</title>
        <authorList>
            <person name="Klenk H.-P."/>
        </authorList>
    </citation>
    <scope>NUCLEOTIDE SEQUENCE [LARGE SCALE GENOMIC DNA]</scope>
    <source>
        <strain evidence="5 6">DSM 103164</strain>
    </source>
</reference>
<evidence type="ECO:0000256" key="2">
    <source>
        <dbReference type="ARBA" id="ARBA00023125"/>
    </source>
</evidence>
<evidence type="ECO:0000256" key="3">
    <source>
        <dbReference type="ARBA" id="ARBA00023163"/>
    </source>
</evidence>
<dbReference type="SMART" id="SM00421">
    <property type="entry name" value="HTH_LUXR"/>
    <property type="match status" value="1"/>
</dbReference>
<dbReference type="GO" id="GO:0006355">
    <property type="term" value="P:regulation of DNA-templated transcription"/>
    <property type="evidence" value="ECO:0007669"/>
    <property type="project" value="InterPro"/>
</dbReference>
<dbReference type="GO" id="GO:0003677">
    <property type="term" value="F:DNA binding"/>
    <property type="evidence" value="ECO:0007669"/>
    <property type="project" value="UniProtKB-KW"/>
</dbReference>